<evidence type="ECO:0000256" key="3">
    <source>
        <dbReference type="ARBA" id="ARBA00022989"/>
    </source>
</evidence>
<dbReference type="EMBL" id="NBNE01000141">
    <property type="protein sequence ID" value="OWZ22392.1"/>
    <property type="molecule type" value="Genomic_DNA"/>
</dbReference>
<sequence length="234" mass="25565">LTEFSDGGVASSVIMCGSLIILIALLGCCGAQWESKLFLFPYAILVLVSVIAQLSLAGFLTHVHSVLVEVARHNFDLSVLDPADQETLRWTNKRFKYVYYGCGFDVGIDLTGTRSQPLVASCSNPEFAWFASFVEENCPIGHKQLQAESTFLKCAGPTFSLSNAMTEHTMLCACETRMISWILVCAEGCGLWYRARGTISRMLTTCRGGPTTTKKKSAFLSFGTDDAFCHVPAT</sequence>
<keyword evidence="2 5" id="KW-0812">Transmembrane</keyword>
<evidence type="ECO:0000313" key="6">
    <source>
        <dbReference type="EMBL" id="OWZ22392.1"/>
    </source>
</evidence>
<protein>
    <submittedName>
        <fullName evidence="6">Putative membrane protein</fullName>
    </submittedName>
</protein>
<dbReference type="STRING" id="4795.A0A225WXX5"/>
<reference evidence="7" key="1">
    <citation type="submission" date="2017-03" db="EMBL/GenBank/DDBJ databases">
        <title>Phytopthora megakarya and P. palmivora, two closely related causual agents of cacao black pod achieved similar genome size and gene model numbers by different mechanisms.</title>
        <authorList>
            <person name="Ali S."/>
            <person name="Shao J."/>
            <person name="Larry D.J."/>
            <person name="Kronmiller B."/>
            <person name="Shen D."/>
            <person name="Strem M.D."/>
            <person name="Melnick R.L."/>
            <person name="Guiltinan M.J."/>
            <person name="Tyler B.M."/>
            <person name="Meinhardt L.W."/>
            <person name="Bailey B.A."/>
        </authorList>
    </citation>
    <scope>NUCLEOTIDE SEQUENCE [LARGE SCALE GENOMIC DNA]</scope>
    <source>
        <strain evidence="7">zdho120</strain>
    </source>
</reference>
<evidence type="ECO:0000256" key="5">
    <source>
        <dbReference type="SAM" id="Phobius"/>
    </source>
</evidence>
<proteinExistence type="predicted"/>
<name>A0A225WXX5_9STRA</name>
<feature type="transmembrane region" description="Helical" evidence="5">
    <location>
        <begin position="12"/>
        <end position="33"/>
    </location>
</feature>
<accession>A0A225WXX5</accession>
<feature type="non-terminal residue" evidence="6">
    <location>
        <position position="1"/>
    </location>
</feature>
<dbReference type="OrthoDB" id="5982705at2759"/>
<dbReference type="InterPro" id="IPR018499">
    <property type="entry name" value="Tetraspanin/Peripherin"/>
</dbReference>
<dbReference type="Pfam" id="PF00335">
    <property type="entry name" value="Tetraspanin"/>
    <property type="match status" value="1"/>
</dbReference>
<dbReference type="GO" id="GO:0016020">
    <property type="term" value="C:membrane"/>
    <property type="evidence" value="ECO:0007669"/>
    <property type="project" value="UniProtKB-SubCell"/>
</dbReference>
<evidence type="ECO:0000313" key="7">
    <source>
        <dbReference type="Proteomes" id="UP000198211"/>
    </source>
</evidence>
<comment type="subcellular location">
    <subcellularLocation>
        <location evidence="1">Membrane</location>
        <topology evidence="1">Multi-pass membrane protein</topology>
    </subcellularLocation>
</comment>
<evidence type="ECO:0000256" key="4">
    <source>
        <dbReference type="ARBA" id="ARBA00023136"/>
    </source>
</evidence>
<keyword evidence="3 5" id="KW-1133">Transmembrane helix</keyword>
<dbReference type="AlphaFoldDB" id="A0A225WXX5"/>
<evidence type="ECO:0000256" key="2">
    <source>
        <dbReference type="ARBA" id="ARBA00022692"/>
    </source>
</evidence>
<keyword evidence="4 5" id="KW-0472">Membrane</keyword>
<evidence type="ECO:0000256" key="1">
    <source>
        <dbReference type="ARBA" id="ARBA00004141"/>
    </source>
</evidence>
<comment type="caution">
    <text evidence="6">The sequence shown here is derived from an EMBL/GenBank/DDBJ whole genome shotgun (WGS) entry which is preliminary data.</text>
</comment>
<dbReference type="Proteomes" id="UP000198211">
    <property type="component" value="Unassembled WGS sequence"/>
</dbReference>
<gene>
    <name evidence="6" type="ORF">PHMEG_0002923</name>
</gene>
<keyword evidence="7" id="KW-1185">Reference proteome</keyword>
<organism evidence="6 7">
    <name type="scientific">Phytophthora megakarya</name>
    <dbReference type="NCBI Taxonomy" id="4795"/>
    <lineage>
        <taxon>Eukaryota</taxon>
        <taxon>Sar</taxon>
        <taxon>Stramenopiles</taxon>
        <taxon>Oomycota</taxon>
        <taxon>Peronosporomycetes</taxon>
        <taxon>Peronosporales</taxon>
        <taxon>Peronosporaceae</taxon>
        <taxon>Phytophthora</taxon>
    </lineage>
</organism>
<feature type="transmembrane region" description="Helical" evidence="5">
    <location>
        <begin position="39"/>
        <end position="60"/>
    </location>
</feature>